<protein>
    <submittedName>
        <fullName evidence="1">Uncharacterized protein</fullName>
    </submittedName>
</protein>
<dbReference type="EMBL" id="CABWLC010000003">
    <property type="protein sequence ID" value="VXA81271.1"/>
    <property type="molecule type" value="Genomic_DNA"/>
</dbReference>
<dbReference type="KEGG" id="avo:AMS64_19650"/>
<accession>A0A653KS87</accession>
<evidence type="ECO:0000313" key="2">
    <source>
        <dbReference type="Proteomes" id="UP000439123"/>
    </source>
</evidence>
<dbReference type="RefSeq" id="WP_021231974.1">
    <property type="nucleotide sequence ID" value="NZ_CAAKNL010000070.1"/>
</dbReference>
<accession>A0A2S3XTD5</accession>
<reference evidence="1 2" key="1">
    <citation type="submission" date="2019-10" db="EMBL/GenBank/DDBJ databases">
        <authorList>
            <person name="Karimi E."/>
        </authorList>
    </citation>
    <scope>NUCLEOTIDE SEQUENCE [LARGE SCALE GENOMIC DNA]</scope>
    <source>
        <strain evidence="1">Aeromonas sp. 8C</strain>
    </source>
</reference>
<sequence length="181" mass="20252">MKWIVLVGLLGAAPAYSSQQLYKALWLDNKGKHEVILSVDEIPATEEDSRSLAITGLGTLNGEQEWVLYDSVTNCNLDMFININPAGFEVVELTGKGDYYLLLSYSMACRGGLDPGDVKYFAYRNGKKFALRGVEHFVADGKPLYPEEKATPVAGTHLKNHPQLYRYMMKKWPDIATVMID</sequence>
<gene>
    <name evidence="1" type="ORF">AERO8C_110022</name>
</gene>
<proteinExistence type="predicted"/>
<organism evidence="1 2">
    <name type="scientific">Aeromonas veronii</name>
    <dbReference type="NCBI Taxonomy" id="654"/>
    <lineage>
        <taxon>Bacteria</taxon>
        <taxon>Pseudomonadati</taxon>
        <taxon>Pseudomonadota</taxon>
        <taxon>Gammaproteobacteria</taxon>
        <taxon>Aeromonadales</taxon>
        <taxon>Aeromonadaceae</taxon>
        <taxon>Aeromonas</taxon>
    </lineage>
</organism>
<dbReference type="Proteomes" id="UP000439123">
    <property type="component" value="Unassembled WGS sequence"/>
</dbReference>
<dbReference type="NCBIfam" id="NF046077">
    <property type="entry name" value="LPS_M949_RS01915"/>
    <property type="match status" value="1"/>
</dbReference>
<dbReference type="AlphaFoldDB" id="A0A2S3XTD5"/>
<evidence type="ECO:0000313" key="1">
    <source>
        <dbReference type="EMBL" id="VXA81271.1"/>
    </source>
</evidence>
<dbReference type="InterPro" id="IPR058148">
    <property type="entry name" value="M949_RS01915-like_dom"/>
</dbReference>
<name>A0A2S3XTD5_AERVE</name>